<keyword evidence="2" id="KW-1185">Reference proteome</keyword>
<comment type="caution">
    <text evidence="1">The sequence shown here is derived from an EMBL/GenBank/DDBJ whole genome shotgun (WGS) entry which is preliminary data.</text>
</comment>
<proteinExistence type="predicted"/>
<dbReference type="EMBL" id="RCHU02000007">
    <property type="protein sequence ID" value="KAL3583222.1"/>
    <property type="molecule type" value="Genomic_DNA"/>
</dbReference>
<name>A0ACC4BYI2_POPAL</name>
<evidence type="ECO:0000313" key="2">
    <source>
        <dbReference type="Proteomes" id="UP000309997"/>
    </source>
</evidence>
<accession>A0ACC4BYI2</accession>
<evidence type="ECO:0000313" key="1">
    <source>
        <dbReference type="EMBL" id="KAL3583222.1"/>
    </source>
</evidence>
<gene>
    <name evidence="1" type="ORF">D5086_014283</name>
</gene>
<sequence length="110" mass="11827">MEKPSSTFPLENSPWPSHCPTSSQQRSVYRSSPHIYKPGINFTNGVNFASAGAGVFPVANLSGTNLYNLGARKIAILNVGPRGCQPAARQSKDSVVMNVMTVSMEMIKKA</sequence>
<protein>
    <submittedName>
        <fullName evidence="1">Uncharacterized protein</fullName>
    </submittedName>
</protein>
<dbReference type="Proteomes" id="UP000309997">
    <property type="component" value="Unassembled WGS sequence"/>
</dbReference>
<organism evidence="1 2">
    <name type="scientific">Populus alba</name>
    <name type="common">White poplar</name>
    <dbReference type="NCBI Taxonomy" id="43335"/>
    <lineage>
        <taxon>Eukaryota</taxon>
        <taxon>Viridiplantae</taxon>
        <taxon>Streptophyta</taxon>
        <taxon>Embryophyta</taxon>
        <taxon>Tracheophyta</taxon>
        <taxon>Spermatophyta</taxon>
        <taxon>Magnoliopsida</taxon>
        <taxon>eudicotyledons</taxon>
        <taxon>Gunneridae</taxon>
        <taxon>Pentapetalae</taxon>
        <taxon>rosids</taxon>
        <taxon>fabids</taxon>
        <taxon>Malpighiales</taxon>
        <taxon>Salicaceae</taxon>
        <taxon>Saliceae</taxon>
        <taxon>Populus</taxon>
    </lineage>
</organism>
<reference evidence="1 2" key="1">
    <citation type="journal article" date="2024" name="Plant Biotechnol. J.">
        <title>Genome and CRISPR/Cas9 system of a widespread forest tree (Populus alba) in the world.</title>
        <authorList>
            <person name="Liu Y.J."/>
            <person name="Jiang P.F."/>
            <person name="Han X.M."/>
            <person name="Li X.Y."/>
            <person name="Wang H.M."/>
            <person name="Wang Y.J."/>
            <person name="Wang X.X."/>
            <person name="Zeng Q.Y."/>
        </authorList>
    </citation>
    <scope>NUCLEOTIDE SEQUENCE [LARGE SCALE GENOMIC DNA]</scope>
    <source>
        <strain evidence="2">cv. PAL-ZL1</strain>
    </source>
</reference>